<feature type="transmembrane region" description="Helical" evidence="8">
    <location>
        <begin position="404"/>
        <end position="422"/>
    </location>
</feature>
<reference evidence="10" key="1">
    <citation type="submission" date="2023-10" db="EMBL/GenBank/DDBJ databases">
        <title>Screening of Alkalihalophilus pseudofirmusBZ-TG-HK211 and Its Alleviation of Salt Stress on Rapeseed Growth.</title>
        <authorList>
            <person name="Zhao B."/>
            <person name="Guo T."/>
        </authorList>
    </citation>
    <scope>NUCLEOTIDE SEQUENCE</scope>
    <source>
        <strain evidence="10">BZ-TG-HK211</strain>
    </source>
</reference>
<dbReference type="GO" id="GO:0015105">
    <property type="term" value="F:arsenite transmembrane transporter activity"/>
    <property type="evidence" value="ECO:0007669"/>
    <property type="project" value="InterPro"/>
</dbReference>
<dbReference type="CDD" id="cd01116">
    <property type="entry name" value="P_permease"/>
    <property type="match status" value="1"/>
</dbReference>
<feature type="transmembrane region" description="Helical" evidence="8">
    <location>
        <begin position="321"/>
        <end position="347"/>
    </location>
</feature>
<keyword evidence="5 8" id="KW-0812">Transmembrane</keyword>
<dbReference type="InterPro" id="IPR051475">
    <property type="entry name" value="Diverse_Ion_Transporter"/>
</dbReference>
<dbReference type="Pfam" id="PF03600">
    <property type="entry name" value="CitMHS"/>
    <property type="match status" value="1"/>
</dbReference>
<feature type="transmembrane region" description="Helical" evidence="8">
    <location>
        <begin position="25"/>
        <end position="43"/>
    </location>
</feature>
<dbReference type="Proteomes" id="UP001285636">
    <property type="component" value="Unassembled WGS sequence"/>
</dbReference>
<evidence type="ECO:0000256" key="8">
    <source>
        <dbReference type="SAM" id="Phobius"/>
    </source>
</evidence>
<comment type="similarity">
    <text evidence="2">Belongs to the CitM (TC 2.A.11) transporter family.</text>
</comment>
<dbReference type="EMBL" id="JAWJAY010000001">
    <property type="protein sequence ID" value="MDV2883542.1"/>
    <property type="molecule type" value="Genomic_DNA"/>
</dbReference>
<evidence type="ECO:0000313" key="10">
    <source>
        <dbReference type="EMBL" id="MDV2883542.1"/>
    </source>
</evidence>
<keyword evidence="4" id="KW-1003">Cell membrane</keyword>
<dbReference type="PRINTS" id="PR00758">
    <property type="entry name" value="ARSENICPUMP"/>
</dbReference>
<dbReference type="InterPro" id="IPR004680">
    <property type="entry name" value="Cit_transptr-like_dom"/>
</dbReference>
<evidence type="ECO:0000313" key="11">
    <source>
        <dbReference type="Proteomes" id="UP001285636"/>
    </source>
</evidence>
<organism evidence="10 11">
    <name type="scientific">Alkalihalophilus pseudofirmus</name>
    <name type="common">Bacillus pseudofirmus</name>
    <dbReference type="NCBI Taxonomy" id="79885"/>
    <lineage>
        <taxon>Bacteria</taxon>
        <taxon>Bacillati</taxon>
        <taxon>Bacillota</taxon>
        <taxon>Bacilli</taxon>
        <taxon>Bacillales</taxon>
        <taxon>Bacillaceae</taxon>
        <taxon>Alkalihalophilus</taxon>
    </lineage>
</organism>
<dbReference type="PANTHER" id="PTHR43568:SF1">
    <property type="entry name" value="P PROTEIN"/>
    <property type="match status" value="1"/>
</dbReference>
<dbReference type="AlphaFoldDB" id="A0AAJ2KRJ1"/>
<sequence>MAVTFALIIFIISYFFIMTEKLNRAVIACLGGVLMLVFGIYEIEAAFLQHIDWHTITLLLAMMILVSITSQSGFFEYVAVSMAKWVEGRPIPLLIVISTLTAFGSAFLNNVTTVLLIVPIIFTLTSLLKLNAVPFLLSIVMASNIGGTATLIGDPPNLMIGQAVGHLNFNDFLIHLSPVVIVIFIIVMAGLVFYYRKQLSVRTEHQMKLKMLNPRDFIKDKILLFKSVTVLFATTFAFIIQPMLHIELTSIAMVGALLLMLITQEELDVEEVFKSVEWVTLFFFVGLFMLVGGLKEVGLIDEFAKAIIYYTDGDLPKTAMFILWGSGILSGFVDNIPFVAAMIPVILEFQEYGMANLDPLWWALALGACLGGNATIIGATANVIVAGMALKAKQPFSYWEFLKVGAPIAILSFVISSIYIYLRYLIHFQ</sequence>
<evidence type="ECO:0000256" key="2">
    <source>
        <dbReference type="ARBA" id="ARBA00009843"/>
    </source>
</evidence>
<dbReference type="PANTHER" id="PTHR43568">
    <property type="entry name" value="P PROTEIN"/>
    <property type="match status" value="1"/>
</dbReference>
<comment type="caution">
    <text evidence="10">The sequence shown here is derived from an EMBL/GenBank/DDBJ whole genome shotgun (WGS) entry which is preliminary data.</text>
</comment>
<keyword evidence="6 8" id="KW-1133">Transmembrane helix</keyword>
<feature type="transmembrane region" description="Helical" evidence="8">
    <location>
        <begin position="91"/>
        <end position="118"/>
    </location>
</feature>
<feature type="transmembrane region" description="Helical" evidence="8">
    <location>
        <begin position="222"/>
        <end position="240"/>
    </location>
</feature>
<dbReference type="InterPro" id="IPR000802">
    <property type="entry name" value="Arsenical_pump_ArsB"/>
</dbReference>
<feature type="domain" description="Citrate transporter-like" evidence="9">
    <location>
        <begin position="14"/>
        <end position="367"/>
    </location>
</feature>
<protein>
    <submittedName>
        <fullName evidence="10">ArsB/NhaD family transporter</fullName>
    </submittedName>
</protein>
<name>A0AAJ2KRJ1_ALKPS</name>
<feature type="transmembrane region" description="Helical" evidence="8">
    <location>
        <begin position="359"/>
        <end position="384"/>
    </location>
</feature>
<proteinExistence type="inferred from homology"/>
<keyword evidence="3" id="KW-0813">Transport</keyword>
<feature type="transmembrane region" description="Helical" evidence="8">
    <location>
        <begin position="275"/>
        <end position="294"/>
    </location>
</feature>
<keyword evidence="7 8" id="KW-0472">Membrane</keyword>
<dbReference type="GO" id="GO:0005886">
    <property type="term" value="C:plasma membrane"/>
    <property type="evidence" value="ECO:0007669"/>
    <property type="project" value="UniProtKB-SubCell"/>
</dbReference>
<evidence type="ECO:0000256" key="6">
    <source>
        <dbReference type="ARBA" id="ARBA00022989"/>
    </source>
</evidence>
<evidence type="ECO:0000256" key="4">
    <source>
        <dbReference type="ARBA" id="ARBA00022475"/>
    </source>
</evidence>
<comment type="subcellular location">
    <subcellularLocation>
        <location evidence="1">Cell membrane</location>
        <topology evidence="1">Multi-pass membrane protein</topology>
    </subcellularLocation>
</comment>
<evidence type="ECO:0000256" key="5">
    <source>
        <dbReference type="ARBA" id="ARBA00022692"/>
    </source>
</evidence>
<evidence type="ECO:0000259" key="9">
    <source>
        <dbReference type="Pfam" id="PF03600"/>
    </source>
</evidence>
<feature type="transmembrane region" description="Helical" evidence="8">
    <location>
        <begin position="172"/>
        <end position="195"/>
    </location>
</feature>
<gene>
    <name evidence="10" type="ORF">RYX45_00010</name>
</gene>
<evidence type="ECO:0000256" key="7">
    <source>
        <dbReference type="ARBA" id="ARBA00023136"/>
    </source>
</evidence>
<feature type="transmembrane region" description="Helical" evidence="8">
    <location>
        <begin position="55"/>
        <end position="79"/>
    </location>
</feature>
<evidence type="ECO:0000256" key="3">
    <source>
        <dbReference type="ARBA" id="ARBA00022448"/>
    </source>
</evidence>
<feature type="transmembrane region" description="Helical" evidence="8">
    <location>
        <begin position="130"/>
        <end position="152"/>
    </location>
</feature>
<evidence type="ECO:0000256" key="1">
    <source>
        <dbReference type="ARBA" id="ARBA00004651"/>
    </source>
</evidence>
<dbReference type="RefSeq" id="WP_012957758.1">
    <property type="nucleotide sequence ID" value="NZ_CP117835.1"/>
</dbReference>
<accession>A0AAJ2KRJ1</accession>